<dbReference type="EMBL" id="BNJF01000009">
    <property type="protein sequence ID" value="GHO50702.1"/>
    <property type="molecule type" value="Genomic_DNA"/>
</dbReference>
<dbReference type="PANTHER" id="PTHR30146">
    <property type="entry name" value="LACI-RELATED TRANSCRIPTIONAL REPRESSOR"/>
    <property type="match status" value="1"/>
</dbReference>
<dbReference type="PROSITE" id="PS50932">
    <property type="entry name" value="HTH_LACI_2"/>
    <property type="match status" value="1"/>
</dbReference>
<evidence type="ECO:0000256" key="1">
    <source>
        <dbReference type="ARBA" id="ARBA00023015"/>
    </source>
</evidence>
<dbReference type="PANTHER" id="PTHR30146:SF109">
    <property type="entry name" value="HTH-TYPE TRANSCRIPTIONAL REGULATOR GALS"/>
    <property type="match status" value="1"/>
</dbReference>
<reference evidence="5" key="1">
    <citation type="submission" date="2020-10" db="EMBL/GenBank/DDBJ databases">
        <title>Taxonomic study of unclassified bacteria belonging to the class Ktedonobacteria.</title>
        <authorList>
            <person name="Yabe S."/>
            <person name="Wang C.M."/>
            <person name="Zheng Y."/>
            <person name="Sakai Y."/>
            <person name="Cavaletti L."/>
            <person name="Monciardini P."/>
            <person name="Donadio S."/>
        </authorList>
    </citation>
    <scope>NUCLEOTIDE SEQUENCE</scope>
    <source>
        <strain evidence="5">SOSP1-1</strain>
    </source>
</reference>
<dbReference type="GO" id="GO:0000976">
    <property type="term" value="F:transcription cis-regulatory region binding"/>
    <property type="evidence" value="ECO:0007669"/>
    <property type="project" value="TreeGrafter"/>
</dbReference>
<evidence type="ECO:0000313" key="6">
    <source>
        <dbReference type="Proteomes" id="UP000612362"/>
    </source>
</evidence>
<dbReference type="GO" id="GO:0003700">
    <property type="term" value="F:DNA-binding transcription factor activity"/>
    <property type="evidence" value="ECO:0007669"/>
    <property type="project" value="TreeGrafter"/>
</dbReference>
<dbReference type="InterPro" id="IPR000843">
    <property type="entry name" value="HTH_LacI"/>
</dbReference>
<proteinExistence type="predicted"/>
<accession>A0A8J3I5H5</accession>
<feature type="domain" description="HTH lacI-type" evidence="4">
    <location>
        <begin position="6"/>
        <end position="61"/>
    </location>
</feature>
<sequence>MRRKAVTIRDVAQLAEVSVSTVSQVLNGNMQYVREAKRERVLNAVRELRYRPNAIARSMVKRKTATVGVVFTSLVSNLFSPIIECIQDILRPHGYNIILASTPDAESEIQAINALKDQQVDGFIFVSFMYARLQSQSDHLLDLKEEGIPFVVINRPLEQEYDFNQIRFNHREAGYLATKHLIHLGHTSIATISGPLHHVPPWQSAIERQQGWLEALKEHNLEVVPEWIRDGNYTYQGGYEAACWLLEHWDIGRKRPTALFVANDEMTLGALRAFYYHGVQVPHEVALVTVGDPPYAAHMFPALTTFAHPLKEAGQIATRILIDQLHATDSLPTQKIMLSYQLHTRESCGTNPEPKSRGLIAH</sequence>
<name>A0A8J3I5H5_9CHLR</name>
<evidence type="ECO:0000256" key="2">
    <source>
        <dbReference type="ARBA" id="ARBA00023125"/>
    </source>
</evidence>
<dbReference type="SMART" id="SM00354">
    <property type="entry name" value="HTH_LACI"/>
    <property type="match status" value="1"/>
</dbReference>
<dbReference type="InterPro" id="IPR028082">
    <property type="entry name" value="Peripla_BP_I"/>
</dbReference>
<dbReference type="Gene3D" id="1.10.260.40">
    <property type="entry name" value="lambda repressor-like DNA-binding domains"/>
    <property type="match status" value="1"/>
</dbReference>
<keyword evidence="2" id="KW-0238">DNA-binding</keyword>
<dbReference type="SUPFAM" id="SSF47413">
    <property type="entry name" value="lambda repressor-like DNA-binding domains"/>
    <property type="match status" value="1"/>
</dbReference>
<organism evidence="5 6">
    <name type="scientific">Ktedonospora formicarum</name>
    <dbReference type="NCBI Taxonomy" id="2778364"/>
    <lineage>
        <taxon>Bacteria</taxon>
        <taxon>Bacillati</taxon>
        <taxon>Chloroflexota</taxon>
        <taxon>Ktedonobacteria</taxon>
        <taxon>Ktedonobacterales</taxon>
        <taxon>Ktedonobacteraceae</taxon>
        <taxon>Ktedonospora</taxon>
    </lineage>
</organism>
<dbReference type="RefSeq" id="WP_220199679.1">
    <property type="nucleotide sequence ID" value="NZ_BNJF01000009.1"/>
</dbReference>
<gene>
    <name evidence="5" type="primary">ccpA_2</name>
    <name evidence="5" type="ORF">KSX_88650</name>
</gene>
<dbReference type="Proteomes" id="UP000612362">
    <property type="component" value="Unassembled WGS sequence"/>
</dbReference>
<dbReference type="Gene3D" id="3.40.50.2300">
    <property type="match status" value="2"/>
</dbReference>
<dbReference type="Pfam" id="PF00356">
    <property type="entry name" value="LacI"/>
    <property type="match status" value="1"/>
</dbReference>
<dbReference type="InterPro" id="IPR046335">
    <property type="entry name" value="LacI/GalR-like_sensor"/>
</dbReference>
<dbReference type="InterPro" id="IPR010982">
    <property type="entry name" value="Lambda_DNA-bd_dom_sf"/>
</dbReference>
<protein>
    <submittedName>
        <fullName evidence="5">Catabolite control protein A</fullName>
    </submittedName>
</protein>
<evidence type="ECO:0000256" key="3">
    <source>
        <dbReference type="ARBA" id="ARBA00023163"/>
    </source>
</evidence>
<keyword evidence="1" id="KW-0805">Transcription regulation</keyword>
<dbReference type="CDD" id="cd01392">
    <property type="entry name" value="HTH_LacI"/>
    <property type="match status" value="1"/>
</dbReference>
<evidence type="ECO:0000259" key="4">
    <source>
        <dbReference type="PROSITE" id="PS50932"/>
    </source>
</evidence>
<evidence type="ECO:0000313" key="5">
    <source>
        <dbReference type="EMBL" id="GHO50702.1"/>
    </source>
</evidence>
<keyword evidence="6" id="KW-1185">Reference proteome</keyword>
<dbReference type="SUPFAM" id="SSF53822">
    <property type="entry name" value="Periplasmic binding protein-like I"/>
    <property type="match status" value="1"/>
</dbReference>
<keyword evidence="3" id="KW-0804">Transcription</keyword>
<dbReference type="PROSITE" id="PS00356">
    <property type="entry name" value="HTH_LACI_1"/>
    <property type="match status" value="1"/>
</dbReference>
<comment type="caution">
    <text evidence="5">The sequence shown here is derived from an EMBL/GenBank/DDBJ whole genome shotgun (WGS) entry which is preliminary data.</text>
</comment>
<dbReference type="CDD" id="cd06267">
    <property type="entry name" value="PBP1_LacI_sugar_binding-like"/>
    <property type="match status" value="1"/>
</dbReference>
<dbReference type="AlphaFoldDB" id="A0A8J3I5H5"/>
<dbReference type="Pfam" id="PF13377">
    <property type="entry name" value="Peripla_BP_3"/>
    <property type="match status" value="1"/>
</dbReference>